<gene>
    <name evidence="1" type="ORF">ES332_A11G267600v1</name>
</gene>
<dbReference type="EMBL" id="CM017620">
    <property type="protein sequence ID" value="TYI02443.1"/>
    <property type="molecule type" value="Genomic_DNA"/>
</dbReference>
<accession>A0A5D2NGB8</accession>
<reference evidence="1 2" key="1">
    <citation type="submission" date="2019-07" db="EMBL/GenBank/DDBJ databases">
        <title>WGS assembly of Gossypium tomentosum.</title>
        <authorList>
            <person name="Chen Z.J."/>
            <person name="Sreedasyam A."/>
            <person name="Ando A."/>
            <person name="Song Q."/>
            <person name="De L."/>
            <person name="Hulse-Kemp A."/>
            <person name="Ding M."/>
            <person name="Ye W."/>
            <person name="Kirkbride R."/>
            <person name="Jenkins J."/>
            <person name="Plott C."/>
            <person name="Lovell J."/>
            <person name="Lin Y.-M."/>
            <person name="Vaughn R."/>
            <person name="Liu B."/>
            <person name="Li W."/>
            <person name="Simpson S."/>
            <person name="Scheffler B."/>
            <person name="Saski C."/>
            <person name="Grover C."/>
            <person name="Hu G."/>
            <person name="Conover J."/>
            <person name="Carlson J."/>
            <person name="Shu S."/>
            <person name="Boston L."/>
            <person name="Williams M."/>
            <person name="Peterson D."/>
            <person name="Mcgee K."/>
            <person name="Jones D."/>
            <person name="Wendel J."/>
            <person name="Stelly D."/>
            <person name="Grimwood J."/>
            <person name="Schmutz J."/>
        </authorList>
    </citation>
    <scope>NUCLEOTIDE SEQUENCE [LARGE SCALE GENOMIC DNA]</scope>
    <source>
        <strain evidence="1">7179.01</strain>
    </source>
</reference>
<organism evidence="1 2">
    <name type="scientific">Gossypium tomentosum</name>
    <name type="common">Hawaiian cotton</name>
    <name type="synonym">Gossypium sandvicense</name>
    <dbReference type="NCBI Taxonomy" id="34277"/>
    <lineage>
        <taxon>Eukaryota</taxon>
        <taxon>Viridiplantae</taxon>
        <taxon>Streptophyta</taxon>
        <taxon>Embryophyta</taxon>
        <taxon>Tracheophyta</taxon>
        <taxon>Spermatophyta</taxon>
        <taxon>Magnoliopsida</taxon>
        <taxon>eudicotyledons</taxon>
        <taxon>Gunneridae</taxon>
        <taxon>Pentapetalae</taxon>
        <taxon>rosids</taxon>
        <taxon>malvids</taxon>
        <taxon>Malvales</taxon>
        <taxon>Malvaceae</taxon>
        <taxon>Malvoideae</taxon>
        <taxon>Gossypium</taxon>
    </lineage>
</organism>
<dbReference type="Proteomes" id="UP000322667">
    <property type="component" value="Chromosome A11"/>
</dbReference>
<dbReference type="AlphaFoldDB" id="A0A5D2NGB8"/>
<evidence type="ECO:0000313" key="2">
    <source>
        <dbReference type="Proteomes" id="UP000322667"/>
    </source>
</evidence>
<keyword evidence="2" id="KW-1185">Reference proteome</keyword>
<protein>
    <submittedName>
        <fullName evidence="1">Uncharacterized protein</fullName>
    </submittedName>
</protein>
<sequence>MQGGLRVWLLKSVNLTLMRLHEKIITHFTSNFPGVSSFSIYNRLQLKYNLWLLSDFCILPSFHAFSPPTRKIVVTWY</sequence>
<proteinExistence type="predicted"/>
<name>A0A5D2NGB8_GOSTO</name>
<evidence type="ECO:0000313" key="1">
    <source>
        <dbReference type="EMBL" id="TYI02443.1"/>
    </source>
</evidence>